<feature type="transmembrane region" description="Helical" evidence="12">
    <location>
        <begin position="153"/>
        <end position="173"/>
    </location>
</feature>
<dbReference type="Proteomes" id="UP001057753">
    <property type="component" value="Unassembled WGS sequence"/>
</dbReference>
<dbReference type="GO" id="GO:0008237">
    <property type="term" value="F:metallopeptidase activity"/>
    <property type="evidence" value="ECO:0007669"/>
    <property type="project" value="UniProtKB-KW"/>
</dbReference>
<evidence type="ECO:0000256" key="5">
    <source>
        <dbReference type="ARBA" id="ARBA00022692"/>
    </source>
</evidence>
<evidence type="ECO:0000256" key="3">
    <source>
        <dbReference type="ARBA" id="ARBA00007931"/>
    </source>
</evidence>
<evidence type="ECO:0000256" key="11">
    <source>
        <dbReference type="ARBA" id="ARBA00023136"/>
    </source>
</evidence>
<comment type="similarity">
    <text evidence="3">Belongs to the peptidase M50B family.</text>
</comment>
<comment type="cofactor">
    <cofactor evidence="1">
        <name>Zn(2+)</name>
        <dbReference type="ChEBI" id="CHEBI:29105"/>
    </cofactor>
</comment>
<dbReference type="PANTHER" id="PTHR39188:SF3">
    <property type="entry name" value="STAGE IV SPORULATION PROTEIN FB"/>
    <property type="match status" value="1"/>
</dbReference>
<keyword evidence="15" id="KW-1185">Reference proteome</keyword>
<feature type="transmembrane region" description="Helical" evidence="12">
    <location>
        <begin position="12"/>
        <end position="39"/>
    </location>
</feature>
<evidence type="ECO:0000256" key="12">
    <source>
        <dbReference type="SAM" id="Phobius"/>
    </source>
</evidence>
<dbReference type="Pfam" id="PF02163">
    <property type="entry name" value="Peptidase_M50"/>
    <property type="match status" value="1"/>
</dbReference>
<proteinExistence type="inferred from homology"/>
<comment type="subcellular location">
    <subcellularLocation>
        <location evidence="2">Membrane</location>
        <topology evidence="2">Multi-pass membrane protein</topology>
    </subcellularLocation>
</comment>
<protein>
    <submittedName>
        <fullName evidence="14">M50 family metallopeptidase</fullName>
    </submittedName>
</protein>
<dbReference type="InterPro" id="IPR008915">
    <property type="entry name" value="Peptidase_M50"/>
</dbReference>
<keyword evidence="10" id="KW-0482">Metalloprotease</keyword>
<dbReference type="RefSeq" id="WP_257820427.1">
    <property type="nucleotide sequence ID" value="NZ_JABXYM010000001.1"/>
</dbReference>
<evidence type="ECO:0000256" key="4">
    <source>
        <dbReference type="ARBA" id="ARBA00022670"/>
    </source>
</evidence>
<dbReference type="AlphaFoldDB" id="A0A9Q4FVJ7"/>
<gene>
    <name evidence="14" type="ORF">HXA33_03865</name>
</gene>
<feature type="transmembrane region" description="Helical" evidence="12">
    <location>
        <begin position="179"/>
        <end position="196"/>
    </location>
</feature>
<keyword evidence="5 12" id="KW-0812">Transmembrane</keyword>
<comment type="caution">
    <text evidence="14">The sequence shown here is derived from an EMBL/GenBank/DDBJ whole genome shotgun (WGS) entry which is preliminary data.</text>
</comment>
<evidence type="ECO:0000259" key="13">
    <source>
        <dbReference type="Pfam" id="PF02163"/>
    </source>
</evidence>
<accession>A0A9Q4FVJ7</accession>
<organism evidence="14 15">
    <name type="scientific">Salipaludibacillus agaradhaerens</name>
    <name type="common">Bacillus agaradhaerens</name>
    <dbReference type="NCBI Taxonomy" id="76935"/>
    <lineage>
        <taxon>Bacteria</taxon>
        <taxon>Bacillati</taxon>
        <taxon>Bacillota</taxon>
        <taxon>Bacilli</taxon>
        <taxon>Bacillales</taxon>
        <taxon>Bacillaceae</taxon>
    </lineage>
</organism>
<keyword evidence="8" id="KW-0862">Zinc</keyword>
<dbReference type="EMBL" id="JABXYM010000001">
    <property type="protein sequence ID" value="MCR6095670.1"/>
    <property type="molecule type" value="Genomic_DNA"/>
</dbReference>
<evidence type="ECO:0000256" key="2">
    <source>
        <dbReference type="ARBA" id="ARBA00004141"/>
    </source>
</evidence>
<evidence type="ECO:0000256" key="6">
    <source>
        <dbReference type="ARBA" id="ARBA00022723"/>
    </source>
</evidence>
<dbReference type="GO" id="GO:0016020">
    <property type="term" value="C:membrane"/>
    <property type="evidence" value="ECO:0007669"/>
    <property type="project" value="UniProtKB-SubCell"/>
</dbReference>
<reference evidence="14" key="1">
    <citation type="submission" date="2020-06" db="EMBL/GenBank/DDBJ databases">
        <title>Insight into the genomes of haloalkaliphilic bacilli from Kenyan soda lakes.</title>
        <authorList>
            <person name="Mwirichia R."/>
            <person name="Villamizar G.C."/>
            <person name="Poehlein A."/>
            <person name="Mugweru J."/>
            <person name="Kipnyargis A."/>
            <person name="Kiplimo D."/>
            <person name="Orwa P."/>
            <person name="Daniel R."/>
        </authorList>
    </citation>
    <scope>NUCLEOTIDE SEQUENCE</scope>
    <source>
        <strain evidence="14">B1096_S55</strain>
    </source>
</reference>
<evidence type="ECO:0000313" key="15">
    <source>
        <dbReference type="Proteomes" id="UP001057753"/>
    </source>
</evidence>
<keyword evidence="4" id="KW-0645">Protease</keyword>
<evidence type="ECO:0000256" key="9">
    <source>
        <dbReference type="ARBA" id="ARBA00022989"/>
    </source>
</evidence>
<sequence length="279" mass="32773">MINLLRLIKIHPLLWVILGIGGIAGLFKEILMLLFIIMVHELGHACTAKYYGWRIRKIELMPFGGMAEMEEYGNRPVKEEFFVTLNGPLQHLWMICASMYLSGTPIWSEADHQIFLFHNISILLFNLLPILPLDGGKLLFTLQSYFLPFQKSYYLTTILSLIVLMIMTFIAFIILPFHLNLVVIVCFLWLHQYLEWRQRHYHFLRFLLERQRLQLNKEKKKIPVPPDITVSQAVKEIYREKKGIFLVGTENGEKYVNETLVLQAFFDRQHKTLPLALLI</sequence>
<keyword evidence="9 12" id="KW-1133">Transmembrane helix</keyword>
<evidence type="ECO:0000256" key="8">
    <source>
        <dbReference type="ARBA" id="ARBA00022833"/>
    </source>
</evidence>
<feature type="transmembrane region" description="Helical" evidence="12">
    <location>
        <begin position="114"/>
        <end position="133"/>
    </location>
</feature>
<dbReference type="PANTHER" id="PTHR39188">
    <property type="entry name" value="MEMBRANE-ASSOCIATED ZINC METALLOPROTEASE M50B"/>
    <property type="match status" value="1"/>
</dbReference>
<evidence type="ECO:0000256" key="10">
    <source>
        <dbReference type="ARBA" id="ARBA00023049"/>
    </source>
</evidence>
<evidence type="ECO:0000256" key="7">
    <source>
        <dbReference type="ARBA" id="ARBA00022801"/>
    </source>
</evidence>
<keyword evidence="6" id="KW-0479">Metal-binding</keyword>
<feature type="domain" description="Peptidase M50" evidence="13">
    <location>
        <begin position="30"/>
        <end position="98"/>
    </location>
</feature>
<dbReference type="GO" id="GO:0046872">
    <property type="term" value="F:metal ion binding"/>
    <property type="evidence" value="ECO:0007669"/>
    <property type="project" value="UniProtKB-KW"/>
</dbReference>
<name>A0A9Q4FVJ7_SALAG</name>
<dbReference type="GO" id="GO:0006508">
    <property type="term" value="P:proteolysis"/>
    <property type="evidence" value="ECO:0007669"/>
    <property type="project" value="UniProtKB-KW"/>
</dbReference>
<keyword evidence="11 12" id="KW-0472">Membrane</keyword>
<evidence type="ECO:0000313" key="14">
    <source>
        <dbReference type="EMBL" id="MCR6095670.1"/>
    </source>
</evidence>
<dbReference type="CDD" id="cd06161">
    <property type="entry name" value="S2P-M50_SpoIVFB"/>
    <property type="match status" value="1"/>
</dbReference>
<evidence type="ECO:0000256" key="1">
    <source>
        <dbReference type="ARBA" id="ARBA00001947"/>
    </source>
</evidence>
<keyword evidence="7" id="KW-0378">Hydrolase</keyword>